<dbReference type="EMBL" id="CAJMWS010000461">
    <property type="protein sequence ID" value="CAE6445660.1"/>
    <property type="molecule type" value="Genomic_DNA"/>
</dbReference>
<evidence type="ECO:0000256" key="1">
    <source>
        <dbReference type="SAM" id="MobiDB-lite"/>
    </source>
</evidence>
<dbReference type="AlphaFoldDB" id="A0A8H3B1H9"/>
<feature type="region of interest" description="Disordered" evidence="1">
    <location>
        <begin position="431"/>
        <end position="452"/>
    </location>
</feature>
<accession>A0A8H3B1H9</accession>
<feature type="compositionally biased region" description="Basic and acidic residues" evidence="1">
    <location>
        <begin position="64"/>
        <end position="113"/>
    </location>
</feature>
<feature type="region of interest" description="Disordered" evidence="1">
    <location>
        <begin position="158"/>
        <end position="187"/>
    </location>
</feature>
<feature type="compositionally biased region" description="Low complexity" evidence="1">
    <location>
        <begin position="608"/>
        <end position="617"/>
    </location>
</feature>
<dbReference type="Proteomes" id="UP000663846">
    <property type="component" value="Unassembled WGS sequence"/>
</dbReference>
<feature type="transmembrane region" description="Helical" evidence="2">
    <location>
        <begin position="25"/>
        <end position="42"/>
    </location>
</feature>
<feature type="compositionally biased region" description="Basic and acidic residues" evidence="1">
    <location>
        <begin position="325"/>
        <end position="346"/>
    </location>
</feature>
<evidence type="ECO:0000313" key="3">
    <source>
        <dbReference type="EMBL" id="CAE6445660.1"/>
    </source>
</evidence>
<feature type="compositionally biased region" description="Low complexity" evidence="1">
    <location>
        <begin position="212"/>
        <end position="246"/>
    </location>
</feature>
<evidence type="ECO:0000313" key="4">
    <source>
        <dbReference type="Proteomes" id="UP000663846"/>
    </source>
</evidence>
<keyword evidence="2" id="KW-1133">Transmembrane helix</keyword>
<feature type="region of interest" description="Disordered" evidence="1">
    <location>
        <begin position="1"/>
        <end position="21"/>
    </location>
</feature>
<feature type="compositionally biased region" description="Acidic residues" evidence="1">
    <location>
        <begin position="648"/>
        <end position="667"/>
    </location>
</feature>
<name>A0A8H3B1H9_9AGAM</name>
<reference evidence="3" key="1">
    <citation type="submission" date="2021-01" db="EMBL/GenBank/DDBJ databases">
        <authorList>
            <person name="Kaushik A."/>
        </authorList>
    </citation>
    <scope>NUCLEOTIDE SEQUENCE</scope>
    <source>
        <strain evidence="3">AG1-1C</strain>
    </source>
</reference>
<feature type="region of interest" description="Disordered" evidence="1">
    <location>
        <begin position="212"/>
        <end position="360"/>
    </location>
</feature>
<organism evidence="3 4">
    <name type="scientific">Rhizoctonia solani</name>
    <dbReference type="NCBI Taxonomy" id="456999"/>
    <lineage>
        <taxon>Eukaryota</taxon>
        <taxon>Fungi</taxon>
        <taxon>Dikarya</taxon>
        <taxon>Basidiomycota</taxon>
        <taxon>Agaricomycotina</taxon>
        <taxon>Agaricomycetes</taxon>
        <taxon>Cantharellales</taxon>
        <taxon>Ceratobasidiaceae</taxon>
        <taxon>Rhizoctonia</taxon>
    </lineage>
</organism>
<sequence>MESSSSLPDADQSPPRTAAEMKTKATTGCLIVFLAAVLAVVWHRRQRWRRTRPWLAKLRAEAASKIQKERSGTHNEPVRPNDLKEIPKDVPKDKANEKERKGKERIIPAETKSDGGSVGKRAKERRRRGKELKSTRMASAAPINDPQAQLFANKLDDTHAQPSHNSTPSAHLIPLPPSPILPAADQSMPPTLVLSPISPVSTSFSTSTEITAITPTTPTPVSSAPTSPAFPTNTNANTKAASSKLPSFPPASPLPPNLARKPPPLVRKSTPSLTSINTGPLNRKPSFNTERRCSKESEEAEFPTLNSWPTMTKDEPSARPKVSRKPSDAGRKDHSGRGRKPSDAKKVNGTSTPESTQIASLKGALEAARLREEEATEERRAWQKKERELQTQVNQLSHQLHALTIAFASGGGQGFPPYGHGYGMAYDPSQPTTPISKPELPSSEQVPMLDQSHTPTDAVAPVVLPSSAGTTRTHGTTYPTPYPYYPYAQYPPFMPPSQLHTHPQMIPTSTPMMSPPAQHGSMSPPQASPYLFSAHPWNVMHQGGSPMRSPIHAVPGMMHPIPGRHQHSGFYTGSPRRGGSRPRRQGTGTPSTPSVGSADDSLPPPTPDTTLPSTGDTWIPPRDGYIPLREDYVPTPPPPSGVKREREPETDEASSSSEDESDEDSVIFEDGSVSDSVNLSLHGGDSLRDKSKVLEVPAPVRIRVGEEVM</sequence>
<feature type="region of interest" description="Disordered" evidence="1">
    <location>
        <begin position="543"/>
        <end position="693"/>
    </location>
</feature>
<keyword evidence="2" id="KW-0812">Transmembrane</keyword>
<feature type="compositionally biased region" description="Polar residues" evidence="1">
    <location>
        <begin position="348"/>
        <end position="359"/>
    </location>
</feature>
<feature type="region of interest" description="Disordered" evidence="1">
    <location>
        <begin position="64"/>
        <end position="145"/>
    </location>
</feature>
<gene>
    <name evidence="3" type="ORF">RDB_LOCUS137785</name>
</gene>
<evidence type="ECO:0008006" key="5">
    <source>
        <dbReference type="Google" id="ProtNLM"/>
    </source>
</evidence>
<evidence type="ECO:0000256" key="2">
    <source>
        <dbReference type="SAM" id="Phobius"/>
    </source>
</evidence>
<protein>
    <recommendedName>
        <fullName evidence="5">Transmembrane protein</fullName>
    </recommendedName>
</protein>
<feature type="compositionally biased region" description="Basic residues" evidence="1">
    <location>
        <begin position="120"/>
        <end position="130"/>
    </location>
</feature>
<feature type="compositionally biased region" description="Pro residues" evidence="1">
    <location>
        <begin position="247"/>
        <end position="265"/>
    </location>
</feature>
<keyword evidence="2" id="KW-0472">Membrane</keyword>
<comment type="caution">
    <text evidence="3">The sequence shown here is derived from an EMBL/GenBank/DDBJ whole genome shotgun (WGS) entry which is preliminary data.</text>
</comment>
<feature type="compositionally biased region" description="Polar residues" evidence="1">
    <location>
        <begin position="269"/>
        <end position="288"/>
    </location>
</feature>
<proteinExistence type="predicted"/>